<keyword evidence="7" id="KW-1185">Reference proteome</keyword>
<dbReference type="Proteomes" id="UP000051006">
    <property type="component" value="Unassembled WGS sequence"/>
</dbReference>
<evidence type="ECO:0000313" key="7">
    <source>
        <dbReference type="Proteomes" id="UP000051006"/>
    </source>
</evidence>
<dbReference type="EMBL" id="JQCF01000002">
    <property type="protein sequence ID" value="KRO00480.1"/>
    <property type="molecule type" value="Genomic_DNA"/>
</dbReference>
<dbReference type="InterPro" id="IPR004369">
    <property type="entry name" value="Prolyl-tRNA_editing_YbaK/EbsC"/>
</dbReference>
<dbReference type="STRING" id="993692.IV57_GL000916"/>
<organism evidence="6 7">
    <name type="scientific">Companilactobacillus kimchiensis</name>
    <dbReference type="NCBI Taxonomy" id="993692"/>
    <lineage>
        <taxon>Bacteria</taxon>
        <taxon>Bacillati</taxon>
        <taxon>Bacillota</taxon>
        <taxon>Bacilli</taxon>
        <taxon>Lactobacillales</taxon>
        <taxon>Lactobacillaceae</taxon>
        <taxon>Companilactobacillus</taxon>
    </lineage>
</organism>
<evidence type="ECO:0000259" key="5">
    <source>
        <dbReference type="Pfam" id="PF04073"/>
    </source>
</evidence>
<dbReference type="InterPro" id="IPR036754">
    <property type="entry name" value="YbaK/aa-tRNA-synt-asso_dom_sf"/>
</dbReference>
<feature type="domain" description="YbaK/aminoacyl-tRNA synthetase-associated" evidence="5">
    <location>
        <begin position="47"/>
        <end position="156"/>
    </location>
</feature>
<comment type="caution">
    <text evidence="6">The sequence shown here is derived from an EMBL/GenBank/DDBJ whole genome shotgun (WGS) entry which is preliminary data.</text>
</comment>
<dbReference type="EC" id="4.2.-.-" evidence="4"/>
<protein>
    <recommendedName>
        <fullName evidence="4">Cys-tRNA(Pro)/Cys-tRNA(Cys) deacylase</fullName>
        <ecNumber evidence="4">4.2.-.-</ecNumber>
    </recommendedName>
</protein>
<proteinExistence type="inferred from homology"/>
<comment type="similarity">
    <text evidence="1 4">Belongs to the prolyl-tRNA editing family. YbaK/EbsC subfamily.</text>
</comment>
<keyword evidence="2 4" id="KW-0648">Protein biosynthesis</keyword>
<evidence type="ECO:0000313" key="6">
    <source>
        <dbReference type="EMBL" id="KRO00480.1"/>
    </source>
</evidence>
<dbReference type="Pfam" id="PF04073">
    <property type="entry name" value="tRNA_edit"/>
    <property type="match status" value="1"/>
</dbReference>
<dbReference type="PIRSF" id="PIRSF006181">
    <property type="entry name" value="EbsC_YbaK"/>
    <property type="match status" value="1"/>
</dbReference>
<keyword evidence="3 4" id="KW-0456">Lyase</keyword>
<dbReference type="CDD" id="cd00002">
    <property type="entry name" value="YbaK_deacylase"/>
    <property type="match status" value="1"/>
</dbReference>
<dbReference type="SUPFAM" id="SSF55826">
    <property type="entry name" value="YbaK/ProRS associated domain"/>
    <property type="match status" value="1"/>
</dbReference>
<dbReference type="GO" id="GO:0006412">
    <property type="term" value="P:translation"/>
    <property type="evidence" value="ECO:0007669"/>
    <property type="project" value="UniProtKB-KW"/>
</dbReference>
<dbReference type="GO" id="GO:0016829">
    <property type="term" value="F:lyase activity"/>
    <property type="evidence" value="ECO:0007669"/>
    <property type="project" value="UniProtKB-KW"/>
</dbReference>
<dbReference type="GO" id="GO:0002161">
    <property type="term" value="F:aminoacyl-tRNA deacylase activity"/>
    <property type="evidence" value="ECO:0007669"/>
    <property type="project" value="InterPro"/>
</dbReference>
<evidence type="ECO:0000256" key="3">
    <source>
        <dbReference type="ARBA" id="ARBA00023239"/>
    </source>
</evidence>
<sequence>MTKLSKKKKIQKTLVEKILDKEKISYEGMTFATETDGDTQELVTDDNSRDGYKIYKTLVLTGNKTGPLVGMLPLDKHLSYKELAKISGNKKVGMVPLKDLVKTSGFEHGANSPVGIRSLHNYPIYFSKEADEAEKIIVSAGKVGQSLLIEPHDLARAVNATFGDFAVDKPE</sequence>
<dbReference type="PATRIC" id="fig|993692.3.peg.929"/>
<reference evidence="6 7" key="1">
    <citation type="journal article" date="2015" name="Genome Announc.">
        <title>Expanding the biotechnology potential of lactobacilli through comparative genomics of 213 strains and associated genera.</title>
        <authorList>
            <person name="Sun Z."/>
            <person name="Harris H.M."/>
            <person name="McCann A."/>
            <person name="Guo C."/>
            <person name="Argimon S."/>
            <person name="Zhang W."/>
            <person name="Yang X."/>
            <person name="Jeffery I.B."/>
            <person name="Cooney J.C."/>
            <person name="Kagawa T.F."/>
            <person name="Liu W."/>
            <person name="Song Y."/>
            <person name="Salvetti E."/>
            <person name="Wrobel A."/>
            <person name="Rasinkangas P."/>
            <person name="Parkhill J."/>
            <person name="Rea M.C."/>
            <person name="O'Sullivan O."/>
            <person name="Ritari J."/>
            <person name="Douillard F.P."/>
            <person name="Paul Ross R."/>
            <person name="Yang R."/>
            <person name="Briner A.E."/>
            <person name="Felis G.E."/>
            <person name="de Vos W.M."/>
            <person name="Barrangou R."/>
            <person name="Klaenhammer T.R."/>
            <person name="Caufield P.W."/>
            <person name="Cui Y."/>
            <person name="Zhang H."/>
            <person name="O'Toole P.W."/>
        </authorList>
    </citation>
    <scope>NUCLEOTIDE SEQUENCE [LARGE SCALE GENOMIC DNA]</scope>
    <source>
        <strain evidence="6 7">DSM 24716</strain>
    </source>
</reference>
<dbReference type="AlphaFoldDB" id="A0A0R2LM74"/>
<accession>A0A0R2LM74</accession>
<name>A0A0R2LM74_9LACO</name>
<evidence type="ECO:0000256" key="1">
    <source>
        <dbReference type="ARBA" id="ARBA00009798"/>
    </source>
</evidence>
<evidence type="ECO:0000256" key="2">
    <source>
        <dbReference type="ARBA" id="ARBA00022917"/>
    </source>
</evidence>
<dbReference type="Gene3D" id="3.90.960.10">
    <property type="entry name" value="YbaK/aminoacyl-tRNA synthetase-associated domain"/>
    <property type="match status" value="1"/>
</dbReference>
<dbReference type="InterPro" id="IPR007214">
    <property type="entry name" value="YbaK/aa-tRNA-synth-assoc-dom"/>
</dbReference>
<evidence type="ECO:0000256" key="4">
    <source>
        <dbReference type="PIRNR" id="PIRNR006181"/>
    </source>
</evidence>
<gene>
    <name evidence="6" type="ORF">IV57_GL000916</name>
</gene>